<dbReference type="STRING" id="1423758.FC41_GL000074"/>
<proteinExistence type="predicted"/>
<keyword evidence="3" id="KW-1185">Reference proteome</keyword>
<organism evidence="2 3">
    <name type="scientific">Lactobacillus hominis DSM 23910 = CRBIP 24.179</name>
    <dbReference type="NCBI Taxonomy" id="1423758"/>
    <lineage>
        <taxon>Bacteria</taxon>
        <taxon>Bacillati</taxon>
        <taxon>Bacillota</taxon>
        <taxon>Bacilli</taxon>
        <taxon>Lactobacillales</taxon>
        <taxon>Lactobacillaceae</taxon>
        <taxon>Lactobacillus</taxon>
    </lineage>
</organism>
<evidence type="ECO:0000256" key="1">
    <source>
        <dbReference type="SAM" id="MobiDB-lite"/>
    </source>
</evidence>
<dbReference type="RefSeq" id="WP_008470370.1">
    <property type="nucleotide sequence ID" value="NZ_AYZP01000001.1"/>
</dbReference>
<dbReference type="PATRIC" id="fig|1423758.3.peg.77"/>
<name>I7L9P3_9LACO</name>
<comment type="caution">
    <text evidence="2">The sequence shown here is derived from an EMBL/GenBank/DDBJ whole genome shotgun (WGS) entry which is preliminary data.</text>
</comment>
<sequence>MQGQDHAAGANPNGSPDAWVQGQIDWAKRNGYMNADGSYTQKEKDLDQQTQNDDYSSDIPQMPNPGE</sequence>
<protein>
    <submittedName>
        <fullName evidence="2">Uncharacterized protein</fullName>
    </submittedName>
</protein>
<feature type="region of interest" description="Disordered" evidence="1">
    <location>
        <begin position="1"/>
        <end position="67"/>
    </location>
</feature>
<reference evidence="2 3" key="1">
    <citation type="submission" date="2012-06" db="EMBL/GenBank/DDBJ databases">
        <title>Draft Genome Sequence of Lactobacillus hominis Strain CRBIP 24.179T, isolated from human intestine.</title>
        <authorList>
            <person name="Cousin S."/>
            <person name="Ma L."/>
            <person name="Bizet C."/>
            <person name="Loux V."/>
            <person name="Bouchier C."/>
            <person name="Clermont D."/>
            <person name="Creno S."/>
        </authorList>
    </citation>
    <scope>NUCLEOTIDE SEQUENCE [LARGE SCALE GENOMIC DNA]</scope>
    <source>
        <strain evidence="3">CRBIP 24.179T</strain>
    </source>
</reference>
<dbReference type="Proteomes" id="UP000009320">
    <property type="component" value="Unassembled WGS sequence"/>
</dbReference>
<dbReference type="AlphaFoldDB" id="I7L9P3"/>
<evidence type="ECO:0000313" key="3">
    <source>
        <dbReference type="Proteomes" id="UP000009320"/>
    </source>
</evidence>
<gene>
    <name evidence="2" type="ORF">BN55_09135</name>
</gene>
<dbReference type="GeneID" id="82846823"/>
<dbReference type="EMBL" id="CAKE01000004">
    <property type="protein sequence ID" value="CCI81564.1"/>
    <property type="molecule type" value="Genomic_DNA"/>
</dbReference>
<evidence type="ECO:0000313" key="2">
    <source>
        <dbReference type="EMBL" id="CCI81564.1"/>
    </source>
</evidence>
<accession>I7L9P3</accession>